<accession>A0A0C3ATU2</accession>
<gene>
    <name evidence="2" type="ORF">M408DRAFT_332356</name>
</gene>
<organism evidence="2 3">
    <name type="scientific">Serendipita vermifera MAFF 305830</name>
    <dbReference type="NCBI Taxonomy" id="933852"/>
    <lineage>
        <taxon>Eukaryota</taxon>
        <taxon>Fungi</taxon>
        <taxon>Dikarya</taxon>
        <taxon>Basidiomycota</taxon>
        <taxon>Agaricomycotina</taxon>
        <taxon>Agaricomycetes</taxon>
        <taxon>Sebacinales</taxon>
        <taxon>Serendipitaceae</taxon>
        <taxon>Serendipita</taxon>
    </lineage>
</organism>
<proteinExistence type="predicted"/>
<sequence length="64" mass="6997">MMTSLQQRQLQMTTSNQHTRSTSNSNSPGRCLVSSVPSSIPGTMRNGLVLCRIAGHPTRVYLAH</sequence>
<evidence type="ECO:0000313" key="2">
    <source>
        <dbReference type="EMBL" id="KIM23429.1"/>
    </source>
</evidence>
<feature type="compositionally biased region" description="Polar residues" evidence="1">
    <location>
        <begin position="1"/>
        <end position="28"/>
    </location>
</feature>
<evidence type="ECO:0000256" key="1">
    <source>
        <dbReference type="SAM" id="MobiDB-lite"/>
    </source>
</evidence>
<reference evidence="2 3" key="1">
    <citation type="submission" date="2014-04" db="EMBL/GenBank/DDBJ databases">
        <authorList>
            <consortium name="DOE Joint Genome Institute"/>
            <person name="Kuo A."/>
            <person name="Zuccaro A."/>
            <person name="Kohler A."/>
            <person name="Nagy L.G."/>
            <person name="Floudas D."/>
            <person name="Copeland A."/>
            <person name="Barry K.W."/>
            <person name="Cichocki N."/>
            <person name="Veneault-Fourrey C."/>
            <person name="LaButti K."/>
            <person name="Lindquist E.A."/>
            <person name="Lipzen A."/>
            <person name="Lundell T."/>
            <person name="Morin E."/>
            <person name="Murat C."/>
            <person name="Sun H."/>
            <person name="Tunlid A."/>
            <person name="Henrissat B."/>
            <person name="Grigoriev I.V."/>
            <person name="Hibbett D.S."/>
            <person name="Martin F."/>
            <person name="Nordberg H.P."/>
            <person name="Cantor M.N."/>
            <person name="Hua S.X."/>
        </authorList>
    </citation>
    <scope>NUCLEOTIDE SEQUENCE [LARGE SCALE GENOMIC DNA]</scope>
    <source>
        <strain evidence="2 3">MAFF 305830</strain>
    </source>
</reference>
<name>A0A0C3ATU2_SERVB</name>
<dbReference type="EMBL" id="KN824337">
    <property type="protein sequence ID" value="KIM23429.1"/>
    <property type="molecule type" value="Genomic_DNA"/>
</dbReference>
<dbReference type="Proteomes" id="UP000054097">
    <property type="component" value="Unassembled WGS sequence"/>
</dbReference>
<feature type="region of interest" description="Disordered" evidence="1">
    <location>
        <begin position="1"/>
        <end position="41"/>
    </location>
</feature>
<reference evidence="3" key="2">
    <citation type="submission" date="2015-01" db="EMBL/GenBank/DDBJ databases">
        <title>Evolutionary Origins and Diversification of the Mycorrhizal Mutualists.</title>
        <authorList>
            <consortium name="DOE Joint Genome Institute"/>
            <consortium name="Mycorrhizal Genomics Consortium"/>
            <person name="Kohler A."/>
            <person name="Kuo A."/>
            <person name="Nagy L.G."/>
            <person name="Floudas D."/>
            <person name="Copeland A."/>
            <person name="Barry K.W."/>
            <person name="Cichocki N."/>
            <person name="Veneault-Fourrey C."/>
            <person name="LaButti K."/>
            <person name="Lindquist E.A."/>
            <person name="Lipzen A."/>
            <person name="Lundell T."/>
            <person name="Morin E."/>
            <person name="Murat C."/>
            <person name="Riley R."/>
            <person name="Ohm R."/>
            <person name="Sun H."/>
            <person name="Tunlid A."/>
            <person name="Henrissat B."/>
            <person name="Grigoriev I.V."/>
            <person name="Hibbett D.S."/>
            <person name="Martin F."/>
        </authorList>
    </citation>
    <scope>NUCLEOTIDE SEQUENCE [LARGE SCALE GENOMIC DNA]</scope>
    <source>
        <strain evidence="3">MAFF 305830</strain>
    </source>
</reference>
<keyword evidence="3" id="KW-1185">Reference proteome</keyword>
<protein>
    <submittedName>
        <fullName evidence="2">Uncharacterized protein</fullName>
    </submittedName>
</protein>
<dbReference type="HOGENOM" id="CLU_2869045_0_0_1"/>
<evidence type="ECO:0000313" key="3">
    <source>
        <dbReference type="Proteomes" id="UP000054097"/>
    </source>
</evidence>
<dbReference type="AlphaFoldDB" id="A0A0C3ATU2"/>